<dbReference type="PANTHER" id="PTHR40658">
    <property type="match status" value="1"/>
</dbReference>
<evidence type="ECO:0000313" key="2">
    <source>
        <dbReference type="Proteomes" id="UP001519272"/>
    </source>
</evidence>
<evidence type="ECO:0008006" key="3">
    <source>
        <dbReference type="Google" id="ProtNLM"/>
    </source>
</evidence>
<dbReference type="Proteomes" id="UP001519272">
    <property type="component" value="Unassembled WGS sequence"/>
</dbReference>
<reference evidence="1 2" key="1">
    <citation type="submission" date="2021-03" db="EMBL/GenBank/DDBJ databases">
        <title>Genomic Encyclopedia of Type Strains, Phase IV (KMG-IV): sequencing the most valuable type-strain genomes for metagenomic binning, comparative biology and taxonomic classification.</title>
        <authorList>
            <person name="Goeker M."/>
        </authorList>
    </citation>
    <scope>NUCLEOTIDE SEQUENCE [LARGE SCALE GENOMIC DNA]</scope>
    <source>
        <strain evidence="1 2">DSM 14349</strain>
    </source>
</reference>
<name>A0ABS4FYL5_9BACL</name>
<keyword evidence="2" id="KW-1185">Reference proteome</keyword>
<protein>
    <recommendedName>
        <fullName evidence="3">Cytoplasmic protein</fullName>
    </recommendedName>
</protein>
<evidence type="ECO:0000313" key="1">
    <source>
        <dbReference type="EMBL" id="MBP1907666.1"/>
    </source>
</evidence>
<dbReference type="InterPro" id="IPR034660">
    <property type="entry name" value="DinB/YfiT-like"/>
</dbReference>
<gene>
    <name evidence="1" type="ORF">J2Z32_004347</name>
</gene>
<dbReference type="RefSeq" id="WP_210091242.1">
    <property type="nucleotide sequence ID" value="NZ_JAGGKG010000031.1"/>
</dbReference>
<sequence length="173" mass="20775">MAQSSLPQSKQQLKDEIHKRYLLLDQEFNDLTNADRDILVEGVDRTPAEMIAYQIGWLQLVMGWDKAEKAGQEVHMPKEGYKWNRLGEMYQAFYEECKPYTLEQLRQQLQLLEQQFQTWIDTLTDEELFTQGVRKWTGDNETWPMVRWIKINTISPFTNFRTKIRKWKKGIQR</sequence>
<dbReference type="PANTHER" id="PTHR40658:SF4">
    <property type="entry name" value="HYPOTHETICAL CYTOSOLIC PROTEIN"/>
    <property type="match status" value="1"/>
</dbReference>
<dbReference type="InterPro" id="IPR012550">
    <property type="entry name" value="DUF1706"/>
</dbReference>
<accession>A0ABS4FYL5</accession>
<organism evidence="1 2">
    <name type="scientific">Paenibacillus turicensis</name>
    <dbReference type="NCBI Taxonomy" id="160487"/>
    <lineage>
        <taxon>Bacteria</taxon>
        <taxon>Bacillati</taxon>
        <taxon>Bacillota</taxon>
        <taxon>Bacilli</taxon>
        <taxon>Bacillales</taxon>
        <taxon>Paenibacillaceae</taxon>
        <taxon>Paenibacillus</taxon>
    </lineage>
</organism>
<dbReference type="Gene3D" id="1.20.120.450">
    <property type="entry name" value="dinb family like domain"/>
    <property type="match status" value="1"/>
</dbReference>
<proteinExistence type="predicted"/>
<comment type="caution">
    <text evidence="1">The sequence shown here is derived from an EMBL/GenBank/DDBJ whole genome shotgun (WGS) entry which is preliminary data.</text>
</comment>
<dbReference type="PIRSF" id="PIRSF031551">
    <property type="entry name" value="DUF1706"/>
    <property type="match status" value="1"/>
</dbReference>
<dbReference type="EMBL" id="JAGGKG010000031">
    <property type="protein sequence ID" value="MBP1907666.1"/>
    <property type="molecule type" value="Genomic_DNA"/>
</dbReference>
<dbReference type="Pfam" id="PF08020">
    <property type="entry name" value="DUF1706"/>
    <property type="match status" value="1"/>
</dbReference>